<accession>A0A1X9SGC1</accession>
<protein>
    <submittedName>
        <fullName evidence="2">Uncharacterized protein</fullName>
    </submittedName>
</protein>
<dbReference type="Proteomes" id="UP000222741">
    <property type="component" value="Segment"/>
</dbReference>
<sequence length="109" mass="12850">MMRWKANIMNIWKVYQKHNTGGGNMDYKTMNAVELLEENLITMESTKELLEMQMLNAQERYEYYITGQHKLEMIALVTKEIKAIKSHMLTVELQLKQLSSLIRILKGEN</sequence>
<evidence type="ECO:0000256" key="1">
    <source>
        <dbReference type="SAM" id="Coils"/>
    </source>
</evidence>
<organism evidence="2 3">
    <name type="scientific">Bacillus phage Flapjack</name>
    <dbReference type="NCBI Taxonomy" id="1983465"/>
    <lineage>
        <taxon>Viruses</taxon>
        <taxon>Duplodnaviria</taxon>
        <taxon>Heunggongvirae</taxon>
        <taxon>Uroviricota</taxon>
        <taxon>Caudoviricetes</taxon>
        <taxon>Herelleviridae</taxon>
        <taxon>Bastillevirinae</taxon>
        <taxon>Bequatrovirus</taxon>
        <taxon>Bequatrovirus spock</taxon>
    </lineage>
</organism>
<reference evidence="3" key="1">
    <citation type="submission" date="2017-04" db="EMBL/GenBank/DDBJ databases">
        <authorList>
            <person name="Abille Z."/>
            <person name="Afsharjavan R."/>
            <person name="Alms C.E."/>
            <person name="Anil A."/>
            <person name="Azuma E.A."/>
            <person name="Boateng D."/>
            <person name="Bowden K.V."/>
            <person name="Bui Q."/>
            <person name="Callaghan K.D."/>
            <person name="Canova P.N."/>
            <person name="Carter A.-G.V."/>
            <person name="Carty B."/>
            <person name="Choudhary A."/>
            <person name="Chugh K."/>
            <person name="Clark C.B."/>
            <person name="Clark J."/>
            <person name="Cortez R."/>
            <person name="Dalwadi R.M."/>
            <person name="Daou G."/>
            <person name="Das M."/>
            <person name="Dasari S."/>
            <person name="Davis E.H."/>
            <person name="Defreitas N."/>
            <person name="Demirji J."/>
            <person name="Endres C."/>
            <person name="Fakhar S."/>
            <person name="Feeley N."/>
            <person name="Flores D.C."/>
            <person name="Fowler A.R."/>
            <person name="George T."/>
            <person name="Greis H.L."/>
            <person name="Groleau D.L."/>
            <person name="Gulati J.K."/>
            <person name="Guzman W."/>
            <person name="Hallworth A.N."/>
            <person name="Hariri A."/>
            <person name="Haya V.N."/>
            <person name="Hoffman A.K."/>
            <person name="Horne B."/>
            <person name="Howard T."/>
            <person name="Iglesia A.J."/>
            <person name="Ijezie O.D."/>
            <person name="Incognito N.A."/>
            <person name="Inen J.A."/>
            <person name="Jaiswal A."/>
            <person name="Jezek R.A."/>
            <person name="Kawa A.C."/>
            <person name="Khan F."/>
            <person name="Khin A.C."/>
            <person name="Knapo J."/>
            <person name="Kong A.S."/>
            <person name="Le B.Q."/>
            <person name="Le Q.M."/>
            <person name="Le T.-H.M."/>
            <person name="Lee M."/>
            <person name="Lockwood J.L."/>
            <person name="Loto-Rojas G.S."/>
            <person name="Mantzavinos A."/>
            <person name="Martinez D.R."/>
            <person name="Meadows A.R."/>
            <person name="Mehr S."/>
            <person name="Mellon M.N."/>
            <person name="Memon S."/>
            <person name="Miller B."/>
            <person name="Min S."/>
            <person name="Mitchell L.M."/>
            <person name="Mohamed I.R."/>
            <person name="Mohammed F.O."/>
            <person name="More S."/>
            <person name="Muntaha S."/>
            <person name="Nadeem I."/>
            <person name="Ndjeumen-Njinguet A.S."/>
            <person name="Ng P."/>
            <person name="Ngu V.E."/>
            <person name="Nguyen B.N."/>
            <person name="OHern C.T."/>
            <person name="Oboh U.S."/>
            <person name="Pagano C.W."/>
            <person name="Panakal P.R."/>
            <person name="Park D.A."/>
            <person name="Parsana D."/>
            <person name="Patel P."/>
            <person name="Patel V.S."/>
            <person name="Patwardhan V.M."/>
            <person name="Pawar S.D."/>
            <person name="Payne V.R."/>
            <person name="Petricel I.M."/>
            <person name="Phillips C."/>
            <person name="Puglisi K.M."/>
            <person name="Ramaprasad G."/>
            <person name="Raza A.S."/>
            <person name="Rivera-Oven A.G."/>
            <person name="Robins E."/>
            <person name="Roeun D.C."/>
            <person name="Rostovtseva N."/>
            <person name="Sadat M."/>
            <person name="Seas A."/>
            <person name="So E.J."/>
            <person name="Sogbesan C."/>
            <person name="Strumsky L.A."/>
            <person name="Sun J.L."/>
            <person name="Sutherland H.J."/>
            <person name="Tchakounte I."/>
            <person name="Tewell J.R."/>
            <person name="Thapa D.J."/>
            <person name="Tkach Y."/>
            <person name="Tran C.D."/>
            <person name="Tran V."/>
            <person name="Vithayathil T."/>
            <person name="Vivekanandan A."/>
            <person name="Wang S.R."/>
            <person name="White E."/>
            <person name="Yang A.L."/>
            <person name="Ye D.T."/>
            <person name="Yirenkyi M."/>
            <person name="Zarb J.S."/>
            <person name="Zhang S."/>
            <person name="Zhou M.T."/>
            <person name="Cao A."/>
            <person name="Nguyen K.M."/>
            <person name="Patel K."/>
            <person name="Patel P."/>
            <person name="Pennington E."/>
            <person name="Sendze O."/>
            <person name="Zahangir S."/>
            <person name="Correa-Mendez M."/>
            <person name="Fabian M.F."/>
            <person name="Liu S."/>
            <person name="Jethmalani Y."/>
            <person name="Nunn R."/>
            <person name="Prakash A."/>
            <person name="Louise T."/>
            <person name="Russell D.A."/>
            <person name="Hatfull G.F."/>
            <person name="Erill I."/>
            <person name="Caruso S.M."/>
        </authorList>
    </citation>
    <scope>NUCLEOTIDE SEQUENCE [LARGE SCALE GENOMIC DNA]</scope>
</reference>
<keyword evidence="1" id="KW-0175">Coiled coil</keyword>
<gene>
    <name evidence="2" type="ORF">FLAPJACK_272</name>
</gene>
<evidence type="ECO:0000313" key="3">
    <source>
        <dbReference type="Proteomes" id="UP000222741"/>
    </source>
</evidence>
<dbReference type="EMBL" id="KY888882">
    <property type="protein sequence ID" value="ARQ95185.1"/>
    <property type="molecule type" value="Genomic_DNA"/>
</dbReference>
<evidence type="ECO:0000313" key="2">
    <source>
        <dbReference type="EMBL" id="ARQ95185.1"/>
    </source>
</evidence>
<name>A0A1X9SGC1_9CAUD</name>
<proteinExistence type="predicted"/>
<feature type="coiled-coil region" evidence="1">
    <location>
        <begin position="33"/>
        <end position="60"/>
    </location>
</feature>